<evidence type="ECO:0000256" key="3">
    <source>
        <dbReference type="SAM" id="Phobius"/>
    </source>
</evidence>
<dbReference type="InterPro" id="IPR050445">
    <property type="entry name" value="Bact_polysacc_biosynth/exp"/>
</dbReference>
<feature type="coiled-coil region" evidence="1">
    <location>
        <begin position="334"/>
        <end position="361"/>
    </location>
</feature>
<evidence type="ECO:0000313" key="5">
    <source>
        <dbReference type="Proteomes" id="UP000319817"/>
    </source>
</evidence>
<evidence type="ECO:0000256" key="2">
    <source>
        <dbReference type="SAM" id="MobiDB-lite"/>
    </source>
</evidence>
<evidence type="ECO:0000313" key="4">
    <source>
        <dbReference type="EMBL" id="QDT13023.1"/>
    </source>
</evidence>
<gene>
    <name evidence="4" type="ORF">K239x_50380</name>
</gene>
<keyword evidence="5" id="KW-1185">Reference proteome</keyword>
<proteinExistence type="predicted"/>
<feature type="region of interest" description="Disordered" evidence="2">
    <location>
        <begin position="447"/>
        <end position="481"/>
    </location>
</feature>
<keyword evidence="3" id="KW-0812">Transmembrane</keyword>
<feature type="transmembrane region" description="Helical" evidence="3">
    <location>
        <begin position="421"/>
        <end position="442"/>
    </location>
</feature>
<dbReference type="Proteomes" id="UP000319817">
    <property type="component" value="Chromosome"/>
</dbReference>
<name>A0A517P110_9BACT</name>
<keyword evidence="1" id="KW-0175">Coiled coil</keyword>
<accession>A0A517P110</accession>
<reference evidence="4 5" key="1">
    <citation type="submission" date="2019-02" db="EMBL/GenBank/DDBJ databases">
        <title>Deep-cultivation of Planctomycetes and their phenomic and genomic characterization uncovers novel biology.</title>
        <authorList>
            <person name="Wiegand S."/>
            <person name="Jogler M."/>
            <person name="Boedeker C."/>
            <person name="Pinto D."/>
            <person name="Vollmers J."/>
            <person name="Rivas-Marin E."/>
            <person name="Kohn T."/>
            <person name="Peeters S.H."/>
            <person name="Heuer A."/>
            <person name="Rast P."/>
            <person name="Oberbeckmann S."/>
            <person name="Bunk B."/>
            <person name="Jeske O."/>
            <person name="Meyerdierks A."/>
            <person name="Storesund J.E."/>
            <person name="Kallscheuer N."/>
            <person name="Luecker S."/>
            <person name="Lage O.M."/>
            <person name="Pohl T."/>
            <person name="Merkel B.J."/>
            <person name="Hornburger P."/>
            <person name="Mueller R.-W."/>
            <person name="Bruemmer F."/>
            <person name="Labrenz M."/>
            <person name="Spormann A.M."/>
            <person name="Op den Camp H."/>
            <person name="Overmann J."/>
            <person name="Amann R."/>
            <person name="Jetten M.S.M."/>
            <person name="Mascher T."/>
            <person name="Medema M.H."/>
            <person name="Devos D.P."/>
            <person name="Kaster A.-K."/>
            <person name="Ovreas L."/>
            <person name="Rohde M."/>
            <person name="Galperin M.Y."/>
            <person name="Jogler C."/>
        </authorList>
    </citation>
    <scope>NUCLEOTIDE SEQUENCE [LARGE SCALE GENOMIC DNA]</scope>
    <source>
        <strain evidence="4 5">K23_9</strain>
    </source>
</reference>
<dbReference type="EMBL" id="CP036526">
    <property type="protein sequence ID" value="QDT13023.1"/>
    <property type="molecule type" value="Genomic_DNA"/>
</dbReference>
<feature type="compositionally biased region" description="Basic and acidic residues" evidence="2">
    <location>
        <begin position="462"/>
        <end position="481"/>
    </location>
</feature>
<keyword evidence="3" id="KW-0472">Membrane</keyword>
<organism evidence="4 5">
    <name type="scientific">Stieleria marina</name>
    <dbReference type="NCBI Taxonomy" id="1930275"/>
    <lineage>
        <taxon>Bacteria</taxon>
        <taxon>Pseudomonadati</taxon>
        <taxon>Planctomycetota</taxon>
        <taxon>Planctomycetia</taxon>
        <taxon>Pirellulales</taxon>
        <taxon>Pirellulaceae</taxon>
        <taxon>Stieleria</taxon>
    </lineage>
</organism>
<dbReference type="OrthoDB" id="234267at2"/>
<keyword evidence="3" id="KW-1133">Transmembrane helix</keyword>
<dbReference type="AlphaFoldDB" id="A0A517P110"/>
<protein>
    <submittedName>
        <fullName evidence="4">Chain length determinant protein</fullName>
    </submittedName>
</protein>
<dbReference type="PANTHER" id="PTHR32309:SF31">
    <property type="entry name" value="CAPSULAR EXOPOLYSACCHARIDE FAMILY"/>
    <property type="match status" value="1"/>
</dbReference>
<evidence type="ECO:0000256" key="1">
    <source>
        <dbReference type="SAM" id="Coils"/>
    </source>
</evidence>
<dbReference type="PANTHER" id="PTHR32309">
    <property type="entry name" value="TYROSINE-PROTEIN KINASE"/>
    <property type="match status" value="1"/>
</dbReference>
<feature type="transmembrane region" description="Helical" evidence="3">
    <location>
        <begin position="15"/>
        <end position="40"/>
    </location>
</feature>
<dbReference type="RefSeq" id="WP_145420826.1">
    <property type="nucleotide sequence ID" value="NZ_CP036526.1"/>
</dbReference>
<sequence>MSATAPIPWKHVRNVLVLFAPLWIGATLVFGVCGVGYALVSKDKYSARQPLVVRDEATGSVDRLGRFPSQTELKAAQETILEMVQNPEVVSNALVQIGPPSPRYAENWPSRKAVDATIKSSVNLVAPKGSEFGNTEVVYLEVQSSDQDRAKEFCRAMYDNLTQHLRNVRRVRADSIISELYHVRDLAKENLDEASARMREVEIKFGTDLSELRNLNDSIAGDGATRRALEKGTSELQLAEKDLRKLHSLHELLVAGVRDTDKMLISGSDLLTSQPSLLRLKDGLIAAQLRSSELSGNYKDSNPKRRAAIATEGKIRQQMQQEIEAVIAGMEPRLALAEREVERLETKKQKLIDRLGKLAVARTDYAKIDAEVKHRTQMLGHAEQALTEAQASRSAALSTNLVAELGPPQVNDNPVGPSGTILAAGSSMAGLLFGLGAVFLIAPGPTESHGRRRWSDYLSGQGRRDSDTETVDRRMDSHVGK</sequence>